<evidence type="ECO:0000256" key="1">
    <source>
        <dbReference type="ARBA" id="ARBA00022475"/>
    </source>
</evidence>
<dbReference type="AlphaFoldDB" id="A0A229P221"/>
<protein>
    <recommendedName>
        <fullName evidence="10">ABC transporter substrate-binding protein</fullName>
    </recommendedName>
</protein>
<organism evidence="8 9">
    <name type="scientific">Paenibacillus herberti</name>
    <dbReference type="NCBI Taxonomy" id="1619309"/>
    <lineage>
        <taxon>Bacteria</taxon>
        <taxon>Bacillati</taxon>
        <taxon>Bacillota</taxon>
        <taxon>Bacilli</taxon>
        <taxon>Bacillales</taxon>
        <taxon>Paenibacillaceae</taxon>
        <taxon>Paenibacillus</taxon>
    </lineage>
</organism>
<evidence type="ECO:0000256" key="5">
    <source>
        <dbReference type="ARBA" id="ARBA00023288"/>
    </source>
</evidence>
<sequence>MRQKARKGLKTIGAIGLVTVLAACSSGGAGNNSANNAANAGTSPQPSTTAEQTSTPDNSAVKGDIKVLSIFAGGPAENFKKMMEKFNETYPNVKVTYMMQGIDDLPALISAGDTPDIMLAGGGNGNYPASWIPDNLIQDLAPFIEKDKSFSADSLYETAYKRGVTTDGKVWQLPYSVDPNFTIVYNRDVLEQYGNTELPDMNSLQGFEDFVKSYWIAENGEQVMTTSSPLELYGNFNSLTTFAYLNGADASTFYNPDTNKVTFNDPKIVEALEWLVRFKRENIDDERIKKLQDSLPANTSRLIAGKSLMELSVVGHVQQALQLNPDLELAPMPSNSLWLGGHALFMTTLGKKENEEAAWSLIKWLSSSKEAAEINLQLNGTISAAKDNPYLLQQAESDPALKVAYDILQQAKKLPPFPPVQFQDEFDRKYGDVINGTLEPKAFLDHMTTYIQALLDEKKS</sequence>
<evidence type="ECO:0000256" key="7">
    <source>
        <dbReference type="SAM" id="SignalP"/>
    </source>
</evidence>
<dbReference type="RefSeq" id="WP_089523397.1">
    <property type="nucleotide sequence ID" value="NZ_NMUQ01000001.1"/>
</dbReference>
<evidence type="ECO:0000256" key="2">
    <source>
        <dbReference type="ARBA" id="ARBA00022729"/>
    </source>
</evidence>
<reference evidence="8 9" key="1">
    <citation type="submission" date="2017-07" db="EMBL/GenBank/DDBJ databases">
        <title>Paenibacillus herberti R33 genome sequencing and assembly.</title>
        <authorList>
            <person name="Su W."/>
        </authorList>
    </citation>
    <scope>NUCLEOTIDE SEQUENCE [LARGE SCALE GENOMIC DNA]</scope>
    <source>
        <strain evidence="8 9">R33</strain>
    </source>
</reference>
<evidence type="ECO:0000256" key="3">
    <source>
        <dbReference type="ARBA" id="ARBA00023136"/>
    </source>
</evidence>
<evidence type="ECO:0008006" key="10">
    <source>
        <dbReference type="Google" id="ProtNLM"/>
    </source>
</evidence>
<evidence type="ECO:0000313" key="8">
    <source>
        <dbReference type="EMBL" id="OXM16313.1"/>
    </source>
</evidence>
<keyword evidence="3" id="KW-0472">Membrane</keyword>
<feature type="region of interest" description="Disordered" evidence="6">
    <location>
        <begin position="35"/>
        <end position="60"/>
    </location>
</feature>
<keyword evidence="2 7" id="KW-0732">Signal</keyword>
<evidence type="ECO:0000313" key="9">
    <source>
        <dbReference type="Proteomes" id="UP000215145"/>
    </source>
</evidence>
<dbReference type="Proteomes" id="UP000215145">
    <property type="component" value="Unassembled WGS sequence"/>
</dbReference>
<keyword evidence="9" id="KW-1185">Reference proteome</keyword>
<keyword evidence="4" id="KW-0564">Palmitate</keyword>
<evidence type="ECO:0000256" key="4">
    <source>
        <dbReference type="ARBA" id="ARBA00023139"/>
    </source>
</evidence>
<dbReference type="Pfam" id="PF13416">
    <property type="entry name" value="SBP_bac_8"/>
    <property type="match status" value="1"/>
</dbReference>
<accession>A0A229P221</accession>
<feature type="signal peptide" evidence="7">
    <location>
        <begin position="1"/>
        <end position="29"/>
    </location>
</feature>
<dbReference type="SUPFAM" id="SSF53850">
    <property type="entry name" value="Periplasmic binding protein-like II"/>
    <property type="match status" value="1"/>
</dbReference>
<dbReference type="PANTHER" id="PTHR43649:SF33">
    <property type="entry name" value="POLYGALACTURONAN_RHAMNOGALACTURONAN-BINDING PROTEIN YTCQ"/>
    <property type="match status" value="1"/>
</dbReference>
<dbReference type="PROSITE" id="PS51257">
    <property type="entry name" value="PROKAR_LIPOPROTEIN"/>
    <property type="match status" value="1"/>
</dbReference>
<dbReference type="Gene3D" id="3.40.190.10">
    <property type="entry name" value="Periplasmic binding protein-like II"/>
    <property type="match status" value="1"/>
</dbReference>
<keyword evidence="1" id="KW-1003">Cell membrane</keyword>
<keyword evidence="5" id="KW-0449">Lipoprotein</keyword>
<dbReference type="InterPro" id="IPR050490">
    <property type="entry name" value="Bact_solute-bd_prot1"/>
</dbReference>
<proteinExistence type="predicted"/>
<feature type="compositionally biased region" description="Polar residues" evidence="6">
    <location>
        <begin position="42"/>
        <end position="58"/>
    </location>
</feature>
<dbReference type="PANTHER" id="PTHR43649">
    <property type="entry name" value="ARABINOSE-BINDING PROTEIN-RELATED"/>
    <property type="match status" value="1"/>
</dbReference>
<dbReference type="InterPro" id="IPR006059">
    <property type="entry name" value="SBP"/>
</dbReference>
<gene>
    <name evidence="8" type="ORF">CGZ75_06410</name>
</gene>
<feature type="chain" id="PRO_5038376909" description="ABC transporter substrate-binding protein" evidence="7">
    <location>
        <begin position="30"/>
        <end position="460"/>
    </location>
</feature>
<name>A0A229P221_9BACL</name>
<evidence type="ECO:0000256" key="6">
    <source>
        <dbReference type="SAM" id="MobiDB-lite"/>
    </source>
</evidence>
<comment type="caution">
    <text evidence="8">The sequence shown here is derived from an EMBL/GenBank/DDBJ whole genome shotgun (WGS) entry which is preliminary data.</text>
</comment>
<dbReference type="EMBL" id="NMUQ01000001">
    <property type="protein sequence ID" value="OXM16313.1"/>
    <property type="molecule type" value="Genomic_DNA"/>
</dbReference>
<dbReference type="OrthoDB" id="55273at2"/>